<dbReference type="Pfam" id="PF16488">
    <property type="entry name" value="ArgoL2"/>
    <property type="match status" value="1"/>
</dbReference>
<dbReference type="InterPro" id="IPR032472">
    <property type="entry name" value="ArgoL2"/>
</dbReference>
<dbReference type="Gramene" id="AUR62018458-RA">
    <property type="protein sequence ID" value="AUR62018458-RA:cds"/>
    <property type="gene ID" value="AUR62018458"/>
</dbReference>
<reference evidence="7" key="1">
    <citation type="journal article" date="2017" name="Nature">
        <title>The genome of Chenopodium quinoa.</title>
        <authorList>
            <person name="Jarvis D.E."/>
            <person name="Ho Y.S."/>
            <person name="Lightfoot D.J."/>
            <person name="Schmoeckel S.M."/>
            <person name="Li B."/>
            <person name="Borm T.J.A."/>
            <person name="Ohyanagi H."/>
            <person name="Mineta K."/>
            <person name="Michell C.T."/>
            <person name="Saber N."/>
            <person name="Kharbatia N.M."/>
            <person name="Rupper R.R."/>
            <person name="Sharp A.R."/>
            <person name="Dally N."/>
            <person name="Boughton B.A."/>
            <person name="Woo Y.H."/>
            <person name="Gao G."/>
            <person name="Schijlen E.G.W.M."/>
            <person name="Guo X."/>
            <person name="Momin A.A."/>
            <person name="Negrao S."/>
            <person name="Al-Babili S."/>
            <person name="Gehring C."/>
            <person name="Roessner U."/>
            <person name="Jung C."/>
            <person name="Murphy K."/>
            <person name="Arold S.T."/>
            <person name="Gojobori T."/>
            <person name="van der Linden C.G."/>
            <person name="van Loo E.N."/>
            <person name="Jellen E.N."/>
            <person name="Maughan P.J."/>
            <person name="Tester M."/>
        </authorList>
    </citation>
    <scope>NUCLEOTIDE SEQUENCE [LARGE SCALE GENOMIC DNA]</scope>
    <source>
        <strain evidence="7">cv. PI 614886</strain>
    </source>
</reference>
<evidence type="ECO:0000256" key="1">
    <source>
        <dbReference type="ARBA" id="ARBA00008201"/>
    </source>
</evidence>
<dbReference type="Pfam" id="PF02171">
    <property type="entry name" value="Piwi"/>
    <property type="match status" value="1"/>
</dbReference>
<evidence type="ECO:0000313" key="7">
    <source>
        <dbReference type="EnsemblPlants" id="AUR62018458-RA:cds"/>
    </source>
</evidence>
<dbReference type="Pfam" id="PF08699">
    <property type="entry name" value="ArgoL1"/>
    <property type="match status" value="1"/>
</dbReference>
<dbReference type="Proteomes" id="UP000596660">
    <property type="component" value="Unplaced"/>
</dbReference>
<dbReference type="GO" id="GO:1990904">
    <property type="term" value="C:ribonucleoprotein complex"/>
    <property type="evidence" value="ECO:0007669"/>
    <property type="project" value="UniProtKB-KW"/>
</dbReference>
<evidence type="ECO:0000256" key="3">
    <source>
        <dbReference type="ARBA" id="ARBA00023274"/>
    </source>
</evidence>
<dbReference type="PROSITE" id="PS50821">
    <property type="entry name" value="PAZ"/>
    <property type="match status" value="1"/>
</dbReference>
<dbReference type="SUPFAM" id="SSF53098">
    <property type="entry name" value="Ribonuclease H-like"/>
    <property type="match status" value="1"/>
</dbReference>
<feature type="region of interest" description="Disordered" evidence="4">
    <location>
        <begin position="1"/>
        <end position="21"/>
    </location>
</feature>
<evidence type="ECO:0000256" key="4">
    <source>
        <dbReference type="SAM" id="MobiDB-lite"/>
    </source>
</evidence>
<evidence type="ECO:0000259" key="6">
    <source>
        <dbReference type="PROSITE" id="PS50822"/>
    </source>
</evidence>
<evidence type="ECO:0000256" key="2">
    <source>
        <dbReference type="ARBA" id="ARBA00022491"/>
    </source>
</evidence>
<dbReference type="GO" id="GO:0051607">
    <property type="term" value="P:defense response to virus"/>
    <property type="evidence" value="ECO:0007669"/>
    <property type="project" value="UniProtKB-ARBA"/>
</dbReference>
<dbReference type="SMART" id="SM00950">
    <property type="entry name" value="Piwi"/>
    <property type="match status" value="1"/>
</dbReference>
<dbReference type="InterPro" id="IPR012337">
    <property type="entry name" value="RNaseH-like_sf"/>
</dbReference>
<dbReference type="GO" id="GO:0003723">
    <property type="term" value="F:RNA binding"/>
    <property type="evidence" value="ECO:0007669"/>
    <property type="project" value="InterPro"/>
</dbReference>
<keyword evidence="3" id="KW-0687">Ribonucleoprotein</keyword>
<evidence type="ECO:0000313" key="8">
    <source>
        <dbReference type="Proteomes" id="UP000596660"/>
    </source>
</evidence>
<feature type="domain" description="Piwi" evidence="6">
    <location>
        <begin position="350"/>
        <end position="466"/>
    </location>
</feature>
<protein>
    <recommendedName>
        <fullName evidence="9">Piwi domain-containing protein</fullName>
    </recommendedName>
</protein>
<evidence type="ECO:0000259" key="5">
    <source>
        <dbReference type="PROSITE" id="PS50821"/>
    </source>
</evidence>
<name>A0A803LTB4_CHEQI</name>
<dbReference type="PANTHER" id="PTHR22891">
    <property type="entry name" value="EUKARYOTIC TRANSLATION INITIATION FACTOR 2C"/>
    <property type="match status" value="1"/>
</dbReference>
<dbReference type="SUPFAM" id="SSF101690">
    <property type="entry name" value="PAZ domain"/>
    <property type="match status" value="1"/>
</dbReference>
<dbReference type="InterPro" id="IPR003100">
    <property type="entry name" value="PAZ_dom"/>
</dbReference>
<keyword evidence="8" id="KW-1185">Reference proteome</keyword>
<dbReference type="InterPro" id="IPR036397">
    <property type="entry name" value="RNaseH_sf"/>
</dbReference>
<dbReference type="PROSITE" id="PS50822">
    <property type="entry name" value="PIWI"/>
    <property type="match status" value="1"/>
</dbReference>
<dbReference type="InterPro" id="IPR003165">
    <property type="entry name" value="Piwi"/>
</dbReference>
<dbReference type="AlphaFoldDB" id="A0A803LTB4"/>
<organism evidence="7 8">
    <name type="scientific">Chenopodium quinoa</name>
    <name type="common">Quinoa</name>
    <dbReference type="NCBI Taxonomy" id="63459"/>
    <lineage>
        <taxon>Eukaryota</taxon>
        <taxon>Viridiplantae</taxon>
        <taxon>Streptophyta</taxon>
        <taxon>Embryophyta</taxon>
        <taxon>Tracheophyta</taxon>
        <taxon>Spermatophyta</taxon>
        <taxon>Magnoliopsida</taxon>
        <taxon>eudicotyledons</taxon>
        <taxon>Gunneridae</taxon>
        <taxon>Pentapetalae</taxon>
        <taxon>Caryophyllales</taxon>
        <taxon>Chenopodiaceae</taxon>
        <taxon>Chenopodioideae</taxon>
        <taxon>Atripliceae</taxon>
        <taxon>Chenopodium</taxon>
    </lineage>
</organism>
<dbReference type="Gene3D" id="3.30.420.10">
    <property type="entry name" value="Ribonuclease H-like superfamily/Ribonuclease H"/>
    <property type="match status" value="1"/>
</dbReference>
<dbReference type="InterPro" id="IPR036085">
    <property type="entry name" value="PAZ_dom_sf"/>
</dbReference>
<feature type="domain" description="PAZ" evidence="5">
    <location>
        <begin position="153"/>
        <end position="263"/>
    </location>
</feature>
<comment type="similarity">
    <text evidence="1">Belongs to the argonaute family. Ago subfamily.</text>
</comment>
<accession>A0A803LTB4</accession>
<dbReference type="EnsemblPlants" id="AUR62018458-RA">
    <property type="protein sequence ID" value="AUR62018458-RA:cds"/>
    <property type="gene ID" value="AUR62018458"/>
</dbReference>
<proteinExistence type="inferred from homology"/>
<evidence type="ECO:0008006" key="9">
    <source>
        <dbReference type="Google" id="ProtNLM"/>
    </source>
</evidence>
<sequence>MDSNASGSDHNRVRTPMSRPGFGVKGQKISLCTNHFRVELANSADYFFTTLNGDNSSFNGSGSLTQGSGKRQKHSEKVHEVIKVLDVVLRQHAAKKGCLIVKQSYYHDDPKNFTDIGGGVFVWKGLHSSFCPTQNGLTLNMDTSLTTILKPGPVLDFLVANQNVKNTSCIDWSKARRVLKNLKIKIFPSNRESRITGVSEHVSQRYTKELTLPQRLMLIESSRQRPLEKMTMLTEARKTNKYATEPMLQSCGVSIASTLTQVEGRVLAAPKLIVGRGEEAVPRAGFWNLNGKLGGLHSRLAIEWNSPALFKKPTIIFGMDVCHGSTGLHDFPSIASGVISGFFSTSGKVKPSHVIIFRDGVSESQFKQVLNVEFHQILEACKHLDSDWHPKFTIIIAQKRHHTKFFQSRQQHQNVPPGTVVDSKICHPHYYDFYMCPHAAYAGTARPIHYHVLLDEIGISSDELQEYQKCTKAISIGKIISCPLDNPTKAGIDLITA</sequence>
<keyword evidence="2" id="KW-0678">Repressor</keyword>
<dbReference type="InterPro" id="IPR014811">
    <property type="entry name" value="ArgoL1"/>
</dbReference>
<dbReference type="SMART" id="SM01163">
    <property type="entry name" value="DUF1785"/>
    <property type="match status" value="1"/>
</dbReference>
<reference evidence="7" key="2">
    <citation type="submission" date="2021-03" db="UniProtKB">
        <authorList>
            <consortium name="EnsemblPlants"/>
        </authorList>
    </citation>
    <scope>IDENTIFICATION</scope>
</reference>